<dbReference type="AlphaFoldDB" id="A0A645DNC0"/>
<reference evidence="1" key="1">
    <citation type="submission" date="2019-08" db="EMBL/GenBank/DDBJ databases">
        <authorList>
            <person name="Kucharzyk K."/>
            <person name="Murdoch R.W."/>
            <person name="Higgins S."/>
            <person name="Loffler F."/>
        </authorList>
    </citation>
    <scope>NUCLEOTIDE SEQUENCE</scope>
</reference>
<accession>A0A645DNC0</accession>
<name>A0A645DNC0_9ZZZZ</name>
<dbReference type="EMBL" id="VSSQ01037570">
    <property type="protein sequence ID" value="MPM90293.1"/>
    <property type="molecule type" value="Genomic_DNA"/>
</dbReference>
<gene>
    <name evidence="1" type="ORF">SDC9_137414</name>
</gene>
<evidence type="ECO:0000313" key="1">
    <source>
        <dbReference type="EMBL" id="MPM90293.1"/>
    </source>
</evidence>
<sequence length="130" mass="14765">MDKIDYAAKVCVSLVVTKDGVVYDNWFLPSKDKLNSLYQDFYRKAIGGFSDEDYWSSSESDVNIAWGQYFYNGGFRHTIIVGSTTSASGLYGLSDELFTDISMYHLKGSRGLEPPADQNWNRLEVIFFLV</sequence>
<protein>
    <submittedName>
        <fullName evidence="1">Uncharacterized protein</fullName>
    </submittedName>
</protein>
<comment type="caution">
    <text evidence="1">The sequence shown here is derived from an EMBL/GenBank/DDBJ whole genome shotgun (WGS) entry which is preliminary data.</text>
</comment>
<organism evidence="1">
    <name type="scientific">bioreactor metagenome</name>
    <dbReference type="NCBI Taxonomy" id="1076179"/>
    <lineage>
        <taxon>unclassified sequences</taxon>
        <taxon>metagenomes</taxon>
        <taxon>ecological metagenomes</taxon>
    </lineage>
</organism>
<proteinExistence type="predicted"/>